<reference evidence="1" key="3">
    <citation type="journal article" date="2017" name="Nature">
        <title>Genome sequence of the progenitor of the wheat D genome Aegilops tauschii.</title>
        <authorList>
            <person name="Luo M.C."/>
            <person name="Gu Y.Q."/>
            <person name="Puiu D."/>
            <person name="Wang H."/>
            <person name="Twardziok S.O."/>
            <person name="Deal K.R."/>
            <person name="Huo N."/>
            <person name="Zhu T."/>
            <person name="Wang L."/>
            <person name="Wang Y."/>
            <person name="McGuire P.E."/>
            <person name="Liu S."/>
            <person name="Long H."/>
            <person name="Ramasamy R.K."/>
            <person name="Rodriguez J.C."/>
            <person name="Van S.L."/>
            <person name="Yuan L."/>
            <person name="Wang Z."/>
            <person name="Xia Z."/>
            <person name="Xiao L."/>
            <person name="Anderson O.D."/>
            <person name="Ouyang S."/>
            <person name="Liang Y."/>
            <person name="Zimin A.V."/>
            <person name="Pertea G."/>
            <person name="Qi P."/>
            <person name="Bennetzen J.L."/>
            <person name="Dai X."/>
            <person name="Dawson M.W."/>
            <person name="Muller H.G."/>
            <person name="Kugler K."/>
            <person name="Rivarola-Duarte L."/>
            <person name="Spannagl M."/>
            <person name="Mayer K.F.X."/>
            <person name="Lu F.H."/>
            <person name="Bevan M.W."/>
            <person name="Leroy P."/>
            <person name="Li P."/>
            <person name="You F.M."/>
            <person name="Sun Q."/>
            <person name="Liu Z."/>
            <person name="Lyons E."/>
            <person name="Wicker T."/>
            <person name="Salzberg S.L."/>
            <person name="Devos K.M."/>
            <person name="Dvorak J."/>
        </authorList>
    </citation>
    <scope>NUCLEOTIDE SEQUENCE [LARGE SCALE GENOMIC DNA]</scope>
    <source>
        <strain evidence="1">cv. AL8/78</strain>
    </source>
</reference>
<proteinExistence type="predicted"/>
<organism evidence="1 2">
    <name type="scientific">Aegilops tauschii subsp. strangulata</name>
    <name type="common">Goatgrass</name>
    <dbReference type="NCBI Taxonomy" id="200361"/>
    <lineage>
        <taxon>Eukaryota</taxon>
        <taxon>Viridiplantae</taxon>
        <taxon>Streptophyta</taxon>
        <taxon>Embryophyta</taxon>
        <taxon>Tracheophyta</taxon>
        <taxon>Spermatophyta</taxon>
        <taxon>Magnoliopsida</taxon>
        <taxon>Liliopsida</taxon>
        <taxon>Poales</taxon>
        <taxon>Poaceae</taxon>
        <taxon>BOP clade</taxon>
        <taxon>Pooideae</taxon>
        <taxon>Triticodae</taxon>
        <taxon>Triticeae</taxon>
        <taxon>Triticinae</taxon>
        <taxon>Aegilops</taxon>
    </lineage>
</organism>
<dbReference type="Gramene" id="AET7Gv20613900.4">
    <property type="protein sequence ID" value="AET7Gv20613900.4"/>
    <property type="gene ID" value="AET7Gv20613900"/>
</dbReference>
<evidence type="ECO:0000313" key="1">
    <source>
        <dbReference type="EnsemblPlants" id="AET7Gv20613900.4"/>
    </source>
</evidence>
<reference evidence="1" key="4">
    <citation type="submission" date="2019-03" db="UniProtKB">
        <authorList>
            <consortium name="EnsemblPlants"/>
        </authorList>
    </citation>
    <scope>IDENTIFICATION</scope>
</reference>
<keyword evidence="2" id="KW-1185">Reference proteome</keyword>
<dbReference type="EnsemblPlants" id="AET7Gv20613900.4">
    <property type="protein sequence ID" value="AET7Gv20613900.4"/>
    <property type="gene ID" value="AET7Gv20613900"/>
</dbReference>
<reference evidence="2" key="1">
    <citation type="journal article" date="2014" name="Science">
        <title>Ancient hybridizations among the ancestral genomes of bread wheat.</title>
        <authorList>
            <consortium name="International Wheat Genome Sequencing Consortium,"/>
            <person name="Marcussen T."/>
            <person name="Sandve S.R."/>
            <person name="Heier L."/>
            <person name="Spannagl M."/>
            <person name="Pfeifer M."/>
            <person name="Jakobsen K.S."/>
            <person name="Wulff B.B."/>
            <person name="Steuernagel B."/>
            <person name="Mayer K.F."/>
            <person name="Olsen O.A."/>
        </authorList>
    </citation>
    <scope>NUCLEOTIDE SEQUENCE [LARGE SCALE GENOMIC DNA]</scope>
    <source>
        <strain evidence="2">cv. AL8/78</strain>
    </source>
</reference>
<protein>
    <submittedName>
        <fullName evidence="1">Uncharacterized protein</fullName>
    </submittedName>
</protein>
<name>A0A453RKB6_AEGTS</name>
<accession>A0A453RKB6</accession>
<sequence>LMCFFSHESLSRLGEEQVVPRQQPVCFLFRLDLLMPIPGATTPEALVSGSILAARDAVAHEAPCVLGGGGDAVPDSAAGSSDSAVGPVSPGVRQLDQGVGLADGKFSGASCNTFSSGGGPSSRAAAVARRIRARHSVLGAWRRVAGRRLELHNAVPTSQRPGFG</sequence>
<dbReference type="AlphaFoldDB" id="A0A453RKB6"/>
<evidence type="ECO:0000313" key="2">
    <source>
        <dbReference type="Proteomes" id="UP000015105"/>
    </source>
</evidence>
<reference evidence="1" key="5">
    <citation type="journal article" date="2021" name="G3 (Bethesda)">
        <title>Aegilops tauschii genome assembly Aet v5.0 features greater sequence contiguity and improved annotation.</title>
        <authorList>
            <person name="Wang L."/>
            <person name="Zhu T."/>
            <person name="Rodriguez J.C."/>
            <person name="Deal K.R."/>
            <person name="Dubcovsky J."/>
            <person name="McGuire P.E."/>
            <person name="Lux T."/>
            <person name="Spannagl M."/>
            <person name="Mayer K.F.X."/>
            <person name="Baldrich P."/>
            <person name="Meyers B.C."/>
            <person name="Huo N."/>
            <person name="Gu Y.Q."/>
            <person name="Zhou H."/>
            <person name="Devos K.M."/>
            <person name="Bennetzen J.L."/>
            <person name="Unver T."/>
            <person name="Budak H."/>
            <person name="Gulick P.J."/>
            <person name="Galiba G."/>
            <person name="Kalapos B."/>
            <person name="Nelson D.R."/>
            <person name="Li P."/>
            <person name="You F.M."/>
            <person name="Luo M.C."/>
            <person name="Dvorak J."/>
        </authorList>
    </citation>
    <scope>NUCLEOTIDE SEQUENCE [LARGE SCALE GENOMIC DNA]</scope>
    <source>
        <strain evidence="1">cv. AL8/78</strain>
    </source>
</reference>
<dbReference type="Proteomes" id="UP000015105">
    <property type="component" value="Chromosome 7D"/>
</dbReference>
<reference evidence="2" key="2">
    <citation type="journal article" date="2017" name="Nat. Plants">
        <title>The Aegilops tauschii genome reveals multiple impacts of transposons.</title>
        <authorList>
            <person name="Zhao G."/>
            <person name="Zou C."/>
            <person name="Li K."/>
            <person name="Wang K."/>
            <person name="Li T."/>
            <person name="Gao L."/>
            <person name="Zhang X."/>
            <person name="Wang H."/>
            <person name="Yang Z."/>
            <person name="Liu X."/>
            <person name="Jiang W."/>
            <person name="Mao L."/>
            <person name="Kong X."/>
            <person name="Jiao Y."/>
            <person name="Jia J."/>
        </authorList>
    </citation>
    <scope>NUCLEOTIDE SEQUENCE [LARGE SCALE GENOMIC DNA]</scope>
    <source>
        <strain evidence="2">cv. AL8/78</strain>
    </source>
</reference>